<feature type="compositionally biased region" description="Basic and acidic residues" evidence="1">
    <location>
        <begin position="25"/>
        <end position="61"/>
    </location>
</feature>
<proteinExistence type="predicted"/>
<dbReference type="Proteomes" id="UP001139486">
    <property type="component" value="Unassembled WGS sequence"/>
</dbReference>
<sequence>MKLSTILAAVGMIAATVATAGSADAQRRDHDRGRYEQRDHRDARDHRGYRDARHDRGRHFGRDRHDRCRTVIRHQRRVRVCR</sequence>
<evidence type="ECO:0000313" key="3">
    <source>
        <dbReference type="EMBL" id="MCP3736153.1"/>
    </source>
</evidence>
<organism evidence="3 4">
    <name type="scientific">Sphingomonas liriopis</name>
    <dbReference type="NCBI Taxonomy" id="2949094"/>
    <lineage>
        <taxon>Bacteria</taxon>
        <taxon>Pseudomonadati</taxon>
        <taxon>Pseudomonadota</taxon>
        <taxon>Alphaproteobacteria</taxon>
        <taxon>Sphingomonadales</taxon>
        <taxon>Sphingomonadaceae</taxon>
        <taxon>Sphingomonas</taxon>
    </lineage>
</organism>
<evidence type="ECO:0000256" key="2">
    <source>
        <dbReference type="SAM" id="SignalP"/>
    </source>
</evidence>
<reference evidence="3" key="1">
    <citation type="submission" date="2022-05" db="EMBL/GenBank/DDBJ databases">
        <title>Sphingomonas sp. strain RP10 Genome sequencing and assembly.</title>
        <authorList>
            <person name="Kim I."/>
        </authorList>
    </citation>
    <scope>NUCLEOTIDE SEQUENCE</scope>
    <source>
        <strain evidence="3">RP10</strain>
    </source>
</reference>
<name>A0A9X2KUN4_9SPHN</name>
<gene>
    <name evidence="3" type="ORF">M9979_14855</name>
</gene>
<feature type="signal peptide" evidence="2">
    <location>
        <begin position="1"/>
        <end position="20"/>
    </location>
</feature>
<feature type="chain" id="PRO_5040894735" evidence="2">
    <location>
        <begin position="21"/>
        <end position="82"/>
    </location>
</feature>
<evidence type="ECO:0000313" key="4">
    <source>
        <dbReference type="Proteomes" id="UP001139486"/>
    </source>
</evidence>
<keyword evidence="4" id="KW-1185">Reference proteome</keyword>
<comment type="caution">
    <text evidence="3">The sequence shown here is derived from an EMBL/GenBank/DDBJ whole genome shotgun (WGS) entry which is preliminary data.</text>
</comment>
<accession>A0A9X2KUN4</accession>
<dbReference type="RefSeq" id="WP_254290146.1">
    <property type="nucleotide sequence ID" value="NZ_JAMLDY010000021.1"/>
</dbReference>
<feature type="region of interest" description="Disordered" evidence="1">
    <location>
        <begin position="19"/>
        <end position="61"/>
    </location>
</feature>
<evidence type="ECO:0000256" key="1">
    <source>
        <dbReference type="SAM" id="MobiDB-lite"/>
    </source>
</evidence>
<protein>
    <submittedName>
        <fullName evidence="3">Uncharacterized protein</fullName>
    </submittedName>
</protein>
<keyword evidence="2" id="KW-0732">Signal</keyword>
<dbReference type="AlphaFoldDB" id="A0A9X2KUN4"/>
<dbReference type="EMBL" id="JAMLDY010000021">
    <property type="protein sequence ID" value="MCP3736153.1"/>
    <property type="molecule type" value="Genomic_DNA"/>
</dbReference>